<dbReference type="EMBL" id="BGZK01000502">
    <property type="protein sequence ID" value="GBP47473.1"/>
    <property type="molecule type" value="Genomic_DNA"/>
</dbReference>
<accession>A0A4C1W8W4</accession>
<dbReference type="Proteomes" id="UP000299102">
    <property type="component" value="Unassembled WGS sequence"/>
</dbReference>
<evidence type="ECO:0000256" key="1">
    <source>
        <dbReference type="SAM" id="MobiDB-lite"/>
    </source>
</evidence>
<protein>
    <submittedName>
        <fullName evidence="2">Uncharacterized protein</fullName>
    </submittedName>
</protein>
<evidence type="ECO:0000313" key="3">
    <source>
        <dbReference type="Proteomes" id="UP000299102"/>
    </source>
</evidence>
<feature type="region of interest" description="Disordered" evidence="1">
    <location>
        <begin position="1"/>
        <end position="23"/>
    </location>
</feature>
<proteinExistence type="predicted"/>
<reference evidence="2 3" key="1">
    <citation type="journal article" date="2019" name="Commun. Biol.">
        <title>The bagworm genome reveals a unique fibroin gene that provides high tensile strength.</title>
        <authorList>
            <person name="Kono N."/>
            <person name="Nakamura H."/>
            <person name="Ohtoshi R."/>
            <person name="Tomita M."/>
            <person name="Numata K."/>
            <person name="Arakawa K."/>
        </authorList>
    </citation>
    <scope>NUCLEOTIDE SEQUENCE [LARGE SCALE GENOMIC DNA]</scope>
</reference>
<organism evidence="2 3">
    <name type="scientific">Eumeta variegata</name>
    <name type="common">Bagworm moth</name>
    <name type="synonym">Eumeta japonica</name>
    <dbReference type="NCBI Taxonomy" id="151549"/>
    <lineage>
        <taxon>Eukaryota</taxon>
        <taxon>Metazoa</taxon>
        <taxon>Ecdysozoa</taxon>
        <taxon>Arthropoda</taxon>
        <taxon>Hexapoda</taxon>
        <taxon>Insecta</taxon>
        <taxon>Pterygota</taxon>
        <taxon>Neoptera</taxon>
        <taxon>Endopterygota</taxon>
        <taxon>Lepidoptera</taxon>
        <taxon>Glossata</taxon>
        <taxon>Ditrysia</taxon>
        <taxon>Tineoidea</taxon>
        <taxon>Psychidae</taxon>
        <taxon>Oiketicinae</taxon>
        <taxon>Eumeta</taxon>
    </lineage>
</organism>
<comment type="caution">
    <text evidence="2">The sequence shown here is derived from an EMBL/GenBank/DDBJ whole genome shotgun (WGS) entry which is preliminary data.</text>
</comment>
<name>A0A4C1W8W4_EUMVA</name>
<dbReference type="AlphaFoldDB" id="A0A4C1W8W4"/>
<evidence type="ECO:0000313" key="2">
    <source>
        <dbReference type="EMBL" id="GBP47473.1"/>
    </source>
</evidence>
<keyword evidence="3" id="KW-1185">Reference proteome</keyword>
<sequence length="96" mass="10400">MKNDEIHHHTPRPIGRTTSPLEVSEVSTTAHGARFCNFINDVITVVSAAGARPVNDSALVSPDGLILRGARTGIMCEIHDTFVQFDGEMRSSGLLR</sequence>
<gene>
    <name evidence="2" type="ORF">EVAR_86392_1</name>
</gene>